<dbReference type="SUPFAM" id="SSF53067">
    <property type="entry name" value="Actin-like ATPase domain"/>
    <property type="match status" value="2"/>
</dbReference>
<evidence type="ECO:0000259" key="1">
    <source>
        <dbReference type="Pfam" id="PF17989"/>
    </source>
</evidence>
<accession>A0ABW4JJ16</accession>
<comment type="caution">
    <text evidence="2">The sequence shown here is derived from an EMBL/GenBank/DDBJ whole genome shotgun (WGS) entry which is preliminary data.</text>
</comment>
<gene>
    <name evidence="2" type="ORF">ACFSB2_16800</name>
</gene>
<dbReference type="EMBL" id="JBHUCX010000054">
    <property type="protein sequence ID" value="MFD1676362.1"/>
    <property type="molecule type" value="Genomic_DNA"/>
</dbReference>
<reference evidence="3" key="1">
    <citation type="journal article" date="2019" name="Int. J. Syst. Evol. Microbiol.">
        <title>The Global Catalogue of Microorganisms (GCM) 10K type strain sequencing project: providing services to taxonomists for standard genome sequencing and annotation.</title>
        <authorList>
            <consortium name="The Broad Institute Genomics Platform"/>
            <consortium name="The Broad Institute Genome Sequencing Center for Infectious Disease"/>
            <person name="Wu L."/>
            <person name="Ma J."/>
        </authorList>
    </citation>
    <scope>NUCLEOTIDE SEQUENCE [LARGE SCALE GENOMIC DNA]</scope>
    <source>
        <strain evidence="3">CGMCC 1.12286</strain>
    </source>
</reference>
<evidence type="ECO:0000313" key="2">
    <source>
        <dbReference type="EMBL" id="MFD1676362.1"/>
    </source>
</evidence>
<dbReference type="InterPro" id="IPR040607">
    <property type="entry name" value="ALP_N"/>
</dbReference>
<dbReference type="RefSeq" id="WP_377944262.1">
    <property type="nucleotide sequence ID" value="NZ_JBHUCX010000054.1"/>
</dbReference>
<organism evidence="2 3">
    <name type="scientific">Alicyclobacillus fodiniaquatilis</name>
    <dbReference type="NCBI Taxonomy" id="1661150"/>
    <lineage>
        <taxon>Bacteria</taxon>
        <taxon>Bacillati</taxon>
        <taxon>Bacillota</taxon>
        <taxon>Bacilli</taxon>
        <taxon>Bacillales</taxon>
        <taxon>Alicyclobacillaceae</taxon>
        <taxon>Alicyclobacillus</taxon>
    </lineage>
</organism>
<keyword evidence="3" id="KW-1185">Reference proteome</keyword>
<dbReference type="Proteomes" id="UP001597079">
    <property type="component" value="Unassembled WGS sequence"/>
</dbReference>
<dbReference type="InterPro" id="IPR043129">
    <property type="entry name" value="ATPase_NBD"/>
</dbReference>
<sequence length="353" mass="39898">MKYIGLDVGNGSICLCVRTESGQGYSDVYPSVYGVYNAKAQAVQAQKSKMNRIDNVFSFENKDYVLGYDNVQAAAATPISAYDREDRISRREFQTLTKLALIDAATRDGSTDVIEVELGIGTPAEDYREETIEALHKWFADPIVGRKNGKQVVIMVKKLEIISQPVAVLMDRYVDDEGYVQDETLEDGKSLVIDCGSGTMDMTVFDGLIIIEQISEPIGMNDVYRALMQEIQRINPKVRPNTYEVERQVREQSGSDKLIYTFGQAEPINLTEQRKDIMDDAWQQMLGAITQRFPDRLQFNHIYLAGGTGDAFWSYFLEWSPKNPRIELLEDPQLAIARGLRKYVLANTQEVTV</sequence>
<dbReference type="CDD" id="cd24021">
    <property type="entry name" value="ASKHA_NBD_ParM_Psk41-like"/>
    <property type="match status" value="1"/>
</dbReference>
<dbReference type="Pfam" id="PF17989">
    <property type="entry name" value="ALP_N"/>
    <property type="match status" value="1"/>
</dbReference>
<protein>
    <submittedName>
        <fullName evidence="2">Recombinase</fullName>
    </submittedName>
</protein>
<dbReference type="Gene3D" id="3.30.420.40">
    <property type="match status" value="2"/>
</dbReference>
<proteinExistence type="predicted"/>
<name>A0ABW4JJ16_9BACL</name>
<evidence type="ECO:0000313" key="3">
    <source>
        <dbReference type="Proteomes" id="UP001597079"/>
    </source>
</evidence>
<feature type="domain" description="Actin-like protein N-terminal" evidence="1">
    <location>
        <begin position="5"/>
        <end position="166"/>
    </location>
</feature>